<dbReference type="PROSITE" id="PS00965">
    <property type="entry name" value="PMI_I_1"/>
    <property type="match status" value="1"/>
</dbReference>
<dbReference type="PANTHER" id="PTHR10309">
    <property type="entry name" value="MANNOSE-6-PHOSPHATE ISOMERASE"/>
    <property type="match status" value="1"/>
</dbReference>
<dbReference type="InterPro" id="IPR014710">
    <property type="entry name" value="RmlC-like_jellyroll"/>
</dbReference>
<dbReference type="SUPFAM" id="SSF51182">
    <property type="entry name" value="RmlC-like cupins"/>
    <property type="match status" value="1"/>
</dbReference>
<feature type="binding site" evidence="11">
    <location>
        <position position="141"/>
    </location>
    <ligand>
        <name>Zn(2+)</name>
        <dbReference type="ChEBI" id="CHEBI:29105"/>
    </ligand>
</feature>
<dbReference type="PRINTS" id="PR00714">
    <property type="entry name" value="MAN6PISMRASE"/>
</dbReference>
<dbReference type="Pfam" id="PF20511">
    <property type="entry name" value="PMI_typeI_cat"/>
    <property type="match status" value="1"/>
</dbReference>
<dbReference type="InterPro" id="IPR046457">
    <property type="entry name" value="PMI_typeI_cat"/>
</dbReference>
<dbReference type="EMBL" id="REGN01012647">
    <property type="protein sequence ID" value="RMZ95024.1"/>
    <property type="molecule type" value="Genomic_DNA"/>
</dbReference>
<evidence type="ECO:0000256" key="5">
    <source>
        <dbReference type="ARBA" id="ARBA00022723"/>
    </source>
</evidence>
<dbReference type="PROSITE" id="PS00966">
    <property type="entry name" value="PMI_I_2"/>
    <property type="match status" value="1"/>
</dbReference>
<dbReference type="Gene3D" id="1.10.441.10">
    <property type="entry name" value="Phosphomannose Isomerase, domain 2"/>
    <property type="match status" value="1"/>
</dbReference>
<evidence type="ECO:0000256" key="8">
    <source>
        <dbReference type="ARBA" id="ARBA00029741"/>
    </source>
</evidence>
<evidence type="ECO:0000256" key="11">
    <source>
        <dbReference type="PIRSR" id="PIRSR001480-2"/>
    </source>
</evidence>
<evidence type="ECO:0000256" key="3">
    <source>
        <dbReference type="ARBA" id="ARBA00010772"/>
    </source>
</evidence>
<dbReference type="AlphaFoldDB" id="A0A3M7P8I8"/>
<dbReference type="PIRSF" id="PIRSF001480">
    <property type="entry name" value="Mannose-6-phosphate_isomerase"/>
    <property type="match status" value="1"/>
</dbReference>
<feature type="binding site" evidence="11">
    <location>
        <position position="114"/>
    </location>
    <ligand>
        <name>Zn(2+)</name>
        <dbReference type="ChEBI" id="CHEBI:29105"/>
    </ligand>
</feature>
<dbReference type="UniPathway" id="UPA00126">
    <property type="reaction ID" value="UER00423"/>
</dbReference>
<dbReference type="PANTHER" id="PTHR10309:SF0">
    <property type="entry name" value="MANNOSE-6-PHOSPHATE ISOMERASE"/>
    <property type="match status" value="1"/>
</dbReference>
<comment type="catalytic activity">
    <reaction evidence="1">
        <text>D-mannose 6-phosphate = D-fructose 6-phosphate</text>
        <dbReference type="Rhea" id="RHEA:12356"/>
        <dbReference type="ChEBI" id="CHEBI:58735"/>
        <dbReference type="ChEBI" id="CHEBI:61527"/>
        <dbReference type="EC" id="5.3.1.8"/>
    </reaction>
</comment>
<dbReference type="InterPro" id="IPR011051">
    <property type="entry name" value="RmlC_Cupin_sf"/>
</dbReference>
<keyword evidence="7 15" id="KW-0413">Isomerase</keyword>
<accession>A0A3M7P8I8</accession>
<comment type="similarity">
    <text evidence="3">Belongs to the mannose-6-phosphate isomerase type 1 family.</text>
</comment>
<dbReference type="InterPro" id="IPR016305">
    <property type="entry name" value="Mannose-6-P_Isomerase"/>
</dbReference>
<evidence type="ECO:0000313" key="16">
    <source>
        <dbReference type="Proteomes" id="UP000276133"/>
    </source>
</evidence>
<evidence type="ECO:0000256" key="2">
    <source>
        <dbReference type="ARBA" id="ARBA00004666"/>
    </source>
</evidence>
<dbReference type="GO" id="GO:0008270">
    <property type="term" value="F:zinc ion binding"/>
    <property type="evidence" value="ECO:0007669"/>
    <property type="project" value="InterPro"/>
</dbReference>
<evidence type="ECO:0000256" key="12">
    <source>
        <dbReference type="RuleBase" id="RU004248"/>
    </source>
</evidence>
<dbReference type="Gene3D" id="2.60.120.10">
    <property type="entry name" value="Jelly Rolls"/>
    <property type="match status" value="2"/>
</dbReference>
<evidence type="ECO:0000256" key="10">
    <source>
        <dbReference type="PIRSR" id="PIRSR001480-1"/>
    </source>
</evidence>
<comment type="cofactor">
    <cofactor evidence="11">
        <name>Zn(2+)</name>
        <dbReference type="ChEBI" id="CHEBI:29105"/>
    </cofactor>
    <text evidence="11">Binds 1 zinc ion per subunit.</text>
</comment>
<feature type="active site" evidence="10">
    <location>
        <position position="288"/>
    </location>
</feature>
<dbReference type="InterPro" id="IPR018050">
    <property type="entry name" value="Pmannose_isomerase-type1_CS"/>
</dbReference>
<name>A0A3M7P8I8_BRAPC</name>
<organism evidence="15 16">
    <name type="scientific">Brachionus plicatilis</name>
    <name type="common">Marine rotifer</name>
    <name type="synonym">Brachionus muelleri</name>
    <dbReference type="NCBI Taxonomy" id="10195"/>
    <lineage>
        <taxon>Eukaryota</taxon>
        <taxon>Metazoa</taxon>
        <taxon>Spiralia</taxon>
        <taxon>Gnathifera</taxon>
        <taxon>Rotifera</taxon>
        <taxon>Eurotatoria</taxon>
        <taxon>Monogononta</taxon>
        <taxon>Pseudotrocha</taxon>
        <taxon>Ploima</taxon>
        <taxon>Brachionidae</taxon>
        <taxon>Brachionus</taxon>
    </lineage>
</organism>
<feature type="binding site" evidence="11">
    <location>
        <position position="269"/>
    </location>
    <ligand>
        <name>Zn(2+)</name>
        <dbReference type="ChEBI" id="CHEBI:29105"/>
    </ligand>
</feature>
<evidence type="ECO:0000259" key="14">
    <source>
        <dbReference type="Pfam" id="PF20512"/>
    </source>
</evidence>
<dbReference type="GO" id="GO:0005829">
    <property type="term" value="C:cytosol"/>
    <property type="evidence" value="ECO:0007669"/>
    <property type="project" value="TreeGrafter"/>
</dbReference>
<dbReference type="GO" id="GO:0004476">
    <property type="term" value="F:mannose-6-phosphate isomerase activity"/>
    <property type="evidence" value="ECO:0007669"/>
    <property type="project" value="UniProtKB-EC"/>
</dbReference>
<dbReference type="STRING" id="10195.A0A3M7P8I8"/>
<dbReference type="OrthoDB" id="6605218at2759"/>
<comment type="caution">
    <text evidence="15">The sequence shown here is derived from an EMBL/GenBank/DDBJ whole genome shotgun (WGS) entry which is preliminary data.</text>
</comment>
<dbReference type="GO" id="GO:0005975">
    <property type="term" value="P:carbohydrate metabolic process"/>
    <property type="evidence" value="ECO:0007669"/>
    <property type="project" value="InterPro"/>
</dbReference>
<protein>
    <recommendedName>
        <fullName evidence="4">mannose-6-phosphate isomerase</fullName>
        <ecNumber evidence="4">5.3.1.8</ecNumber>
    </recommendedName>
    <alternativeName>
        <fullName evidence="8">Phosphohexomutase</fullName>
    </alternativeName>
    <alternativeName>
        <fullName evidence="9">Phosphomannose isomerase</fullName>
    </alternativeName>
</protein>
<evidence type="ECO:0000313" key="15">
    <source>
        <dbReference type="EMBL" id="RMZ95024.1"/>
    </source>
</evidence>
<keyword evidence="5 11" id="KW-0479">Metal-binding</keyword>
<dbReference type="InterPro" id="IPR046458">
    <property type="entry name" value="PMI_typeI_hel"/>
</dbReference>
<feature type="domain" description="Phosphomannose isomerase type I helical insertion" evidence="14">
    <location>
        <begin position="188"/>
        <end position="250"/>
    </location>
</feature>
<dbReference type="NCBIfam" id="TIGR00218">
    <property type="entry name" value="manA"/>
    <property type="match status" value="1"/>
</dbReference>
<comment type="pathway">
    <text evidence="2 12">Nucleotide-sugar biosynthesis; GDP-alpha-D-mannose biosynthesis; alpha-D-mannose 1-phosphate from D-fructose 6-phosphate: step 1/2.</text>
</comment>
<keyword evidence="16" id="KW-1185">Reference proteome</keyword>
<reference evidence="15 16" key="1">
    <citation type="journal article" date="2018" name="Sci. Rep.">
        <title>Genomic signatures of local adaptation to the degree of environmental predictability in rotifers.</title>
        <authorList>
            <person name="Franch-Gras L."/>
            <person name="Hahn C."/>
            <person name="Garcia-Roger E.M."/>
            <person name="Carmona M.J."/>
            <person name="Serra M."/>
            <person name="Gomez A."/>
        </authorList>
    </citation>
    <scope>NUCLEOTIDE SEQUENCE [LARGE SCALE GENOMIC DNA]</scope>
    <source>
        <strain evidence="15">HYR1</strain>
    </source>
</reference>
<feature type="binding site" evidence="11">
    <location>
        <position position="116"/>
    </location>
    <ligand>
        <name>Zn(2+)</name>
        <dbReference type="ChEBI" id="CHEBI:29105"/>
    </ligand>
</feature>
<gene>
    <name evidence="15" type="ORF">BpHYR1_035003</name>
</gene>
<evidence type="ECO:0000256" key="6">
    <source>
        <dbReference type="ARBA" id="ARBA00022833"/>
    </source>
</evidence>
<proteinExistence type="inferred from homology"/>
<dbReference type="InterPro" id="IPR001250">
    <property type="entry name" value="Man6P_Isoase-1"/>
</dbReference>
<dbReference type="EC" id="5.3.1.8" evidence="4"/>
<dbReference type="GO" id="GO:0009298">
    <property type="term" value="P:GDP-mannose biosynthetic process"/>
    <property type="evidence" value="ECO:0007669"/>
    <property type="project" value="UniProtKB-UniPathway"/>
</dbReference>
<evidence type="ECO:0000256" key="4">
    <source>
        <dbReference type="ARBA" id="ARBA00011956"/>
    </source>
</evidence>
<keyword evidence="6 11" id="KW-0862">Zinc</keyword>
<evidence type="ECO:0000256" key="1">
    <source>
        <dbReference type="ARBA" id="ARBA00000757"/>
    </source>
</evidence>
<evidence type="ECO:0000256" key="7">
    <source>
        <dbReference type="ARBA" id="ARBA00023235"/>
    </source>
</evidence>
<dbReference type="CDD" id="cd07011">
    <property type="entry name" value="cupin_PMI_type_I_N"/>
    <property type="match status" value="1"/>
</dbReference>
<sequence>MHRLNCNVQRYGWGRRGLESKVAVFKKSQDPSFEIKESETYAELWMGTHPNCPSTIRTTAEPAQPLVDYIKSNPEKTLGHQIVNHFYSNNDILRSGDLPFLFKVLSINQALSIQAHPNKNLAAQLNKTDPKNYPDSNHKPEMLIAISEQFDALCGFRPIDQILDNFEKYQELVNLCTRENYDSLKKFKSQAQLKSCFSSLMSQSEQMIAEQLQSLRSKIDQKNPSNLESLFVTLNDQYQNDVGCFSIFLLNLICLRKGEAIFLSANVPHAYLSGDGVECMACSDNVVRAGLTPKFKDVKILCDMLDYSMKTSEENKLRGLELCDYVTSYRPSVDEFSVQDINVKSVHLTKGRLEIPAVESGSILIVTQSTDGLFFQCDGNKLDAKVGFVYYIDCGKTVYLLDEMGNCEGSLRAFRAFCDIK</sequence>
<evidence type="ECO:0000256" key="9">
    <source>
        <dbReference type="ARBA" id="ARBA00030762"/>
    </source>
</evidence>
<feature type="domain" description="Phosphomannose isomerase type I catalytic" evidence="13">
    <location>
        <begin position="1"/>
        <end position="158"/>
    </location>
</feature>
<evidence type="ECO:0000259" key="13">
    <source>
        <dbReference type="Pfam" id="PF20511"/>
    </source>
</evidence>
<dbReference type="Proteomes" id="UP000276133">
    <property type="component" value="Unassembled WGS sequence"/>
</dbReference>
<dbReference type="Pfam" id="PF20512">
    <property type="entry name" value="PMI_typeI_hel"/>
    <property type="match status" value="1"/>
</dbReference>